<dbReference type="GO" id="GO:0006412">
    <property type="term" value="P:translation"/>
    <property type="evidence" value="ECO:0007669"/>
    <property type="project" value="UniProtKB-UniRule"/>
</dbReference>
<keyword evidence="2 4" id="KW-0689">Ribosomal protein</keyword>
<dbReference type="PROSITE" id="PS00579">
    <property type="entry name" value="RIBOSOMAL_L29"/>
    <property type="match status" value="1"/>
</dbReference>
<evidence type="ECO:0000256" key="1">
    <source>
        <dbReference type="ARBA" id="ARBA00009254"/>
    </source>
</evidence>
<reference evidence="5" key="1">
    <citation type="submission" date="2010-02" db="EMBL/GenBank/DDBJ databases">
        <title>Complete sequence of Aciduliprofundum boonei T469.</title>
        <authorList>
            <consortium name="US DOE Joint Genome Institute"/>
            <person name="Lucas S."/>
            <person name="Copeland A."/>
            <person name="Lapidus A."/>
            <person name="Cheng J.-F."/>
            <person name="Bruce D."/>
            <person name="Goodwin L."/>
            <person name="Pitluck S."/>
            <person name="Saunders E."/>
            <person name="Detter J.C."/>
            <person name="Han C."/>
            <person name="Tapia R."/>
            <person name="Land M."/>
            <person name="Hauser L."/>
            <person name="Kyrpides N."/>
            <person name="Mikhailova N."/>
            <person name="Flores G."/>
            <person name="Reysenbach A.-L."/>
            <person name="Woyke T."/>
        </authorList>
    </citation>
    <scope>NUCLEOTIDE SEQUENCE</scope>
    <source>
        <strain evidence="5">T469</strain>
    </source>
</reference>
<keyword evidence="6" id="KW-1185">Reference proteome</keyword>
<sequence>MPKELKAKQIREMSPEERLKRLSELREELMHELGLSAMGGAPPSPGKIRSLRRQIARILTVMNE</sequence>
<dbReference type="SUPFAM" id="SSF46561">
    <property type="entry name" value="Ribosomal protein L29 (L29p)"/>
    <property type="match status" value="1"/>
</dbReference>
<accession>D3TB41</accession>
<evidence type="ECO:0000313" key="6">
    <source>
        <dbReference type="Proteomes" id="UP000001400"/>
    </source>
</evidence>
<protein>
    <recommendedName>
        <fullName evidence="4">Large ribosomal subunit protein uL29</fullName>
    </recommendedName>
</protein>
<dbReference type="HAMAP" id="MF_00374">
    <property type="entry name" value="Ribosomal_uL29"/>
    <property type="match status" value="1"/>
</dbReference>
<comment type="similarity">
    <text evidence="1 4">Belongs to the universal ribosomal protein uL29 family.</text>
</comment>
<dbReference type="Gene3D" id="1.10.287.310">
    <property type="match status" value="1"/>
</dbReference>
<evidence type="ECO:0000256" key="4">
    <source>
        <dbReference type="HAMAP-Rule" id="MF_00374"/>
    </source>
</evidence>
<gene>
    <name evidence="4" type="primary">rpl29</name>
    <name evidence="5" type="ordered locus">Aboo_1514</name>
</gene>
<dbReference type="Pfam" id="PF00831">
    <property type="entry name" value="Ribosomal_L29"/>
    <property type="match status" value="1"/>
</dbReference>
<dbReference type="GO" id="GO:0005840">
    <property type="term" value="C:ribosome"/>
    <property type="evidence" value="ECO:0007669"/>
    <property type="project" value="UniProtKB-KW"/>
</dbReference>
<dbReference type="GO" id="GO:1990904">
    <property type="term" value="C:ribonucleoprotein complex"/>
    <property type="evidence" value="ECO:0007669"/>
    <property type="project" value="UniProtKB-KW"/>
</dbReference>
<evidence type="ECO:0000313" key="5">
    <source>
        <dbReference type="EMBL" id="ADD09320.1"/>
    </source>
</evidence>
<keyword evidence="3 4" id="KW-0687">Ribonucleoprotein</keyword>
<dbReference type="Proteomes" id="UP000001400">
    <property type="component" value="Chromosome"/>
</dbReference>
<dbReference type="KEGG" id="abi:Aboo_1514"/>
<dbReference type="CDD" id="cd00427">
    <property type="entry name" value="Ribosomal_L29_HIP"/>
    <property type="match status" value="1"/>
</dbReference>
<proteinExistence type="inferred from homology"/>
<dbReference type="InterPro" id="IPR036049">
    <property type="entry name" value="Ribosomal_uL29_sf"/>
</dbReference>
<organism evidence="5 6">
    <name type="scientific">Aciduliprofundum boonei (strain DSM 19572 / T469)</name>
    <dbReference type="NCBI Taxonomy" id="439481"/>
    <lineage>
        <taxon>Archaea</taxon>
        <taxon>Methanobacteriati</taxon>
        <taxon>Thermoplasmatota</taxon>
        <taxon>DHVE2 group</taxon>
        <taxon>Candidatus Aciduliprofundum</taxon>
    </lineage>
</organism>
<dbReference type="EMBL" id="CP001941">
    <property type="protein sequence ID" value="ADD09320.1"/>
    <property type="molecule type" value="Genomic_DNA"/>
</dbReference>
<evidence type="ECO:0000256" key="3">
    <source>
        <dbReference type="ARBA" id="ARBA00023274"/>
    </source>
</evidence>
<dbReference type="InterPro" id="IPR018254">
    <property type="entry name" value="Ribosomal_uL29_CS"/>
</dbReference>
<dbReference type="AlphaFoldDB" id="D3TB41"/>
<dbReference type="NCBIfam" id="TIGR00012">
    <property type="entry name" value="L29"/>
    <property type="match status" value="1"/>
</dbReference>
<dbReference type="GO" id="GO:0003735">
    <property type="term" value="F:structural constituent of ribosome"/>
    <property type="evidence" value="ECO:0007669"/>
    <property type="project" value="InterPro"/>
</dbReference>
<dbReference type="InterPro" id="IPR001854">
    <property type="entry name" value="Ribosomal_uL29"/>
</dbReference>
<evidence type="ECO:0000256" key="2">
    <source>
        <dbReference type="ARBA" id="ARBA00022980"/>
    </source>
</evidence>
<dbReference type="RefSeq" id="WP_012997458.1">
    <property type="nucleotide sequence ID" value="NC_013926.1"/>
</dbReference>
<name>D3TB41_ACIB4</name>
<dbReference type="GeneID" id="8828483"/>
<dbReference type="HOGENOM" id="CLU_158491_2_2_2"/>